<dbReference type="Proteomes" id="UP000238169">
    <property type="component" value="Unassembled WGS sequence"/>
</dbReference>
<dbReference type="RefSeq" id="WP_106854537.1">
    <property type="nucleotide sequence ID" value="NZ_OGTP01000005.1"/>
</dbReference>
<dbReference type="AlphaFoldDB" id="A0A2U3I400"/>
<keyword evidence="2" id="KW-1185">Reference proteome</keyword>
<accession>A0A2U3I400</accession>
<sequence length="448" mass="48915">MSGPKVVRIVTREEVLAICEAHLHRLDQAIAAWTASGQRIRELSAEEIAATHERRKALTALITNDAFMELQKKVPDEIAFLKADVARRQRAAIEKAEQAAKRRRQGRDSATTLMGALKSKGIVVPQELALKLDLIASGEDVANADTLLAQGFSLLVPESSQTISEAQQKLASSLLGKDTAQDFSEWKATNISRSNNLLYDRVDRQVSEAQVFLEDADVATFAAKLRSIETEANEQRRNLLLDSLILDLSIAVDATRAHRSAIEELQQLAAEISANTSAEAMALFTRIEQCGPATSLQAIAQLAEECKKVVEQEQQRQAAHARRDAILKGFARLGYEVNDGMETAWARDGRVVLKNPALPGYGVEIGGQAKSSRLQVRAVALSANRDVARDKGVEMLWCGDFGRLQEFLVAEGDSLLIERATGVGEIPLKVIGDAETEAVSVEKQRSLS</sequence>
<evidence type="ECO:0000313" key="2">
    <source>
        <dbReference type="Proteomes" id="UP000238169"/>
    </source>
</evidence>
<protein>
    <submittedName>
        <fullName evidence="1">Uncharacterized protein</fullName>
    </submittedName>
</protein>
<proteinExistence type="predicted"/>
<name>A0A2U3I400_9BURK</name>
<dbReference type="EMBL" id="OGTP01000005">
    <property type="protein sequence ID" value="SPB14865.1"/>
    <property type="molecule type" value="Genomic_DNA"/>
</dbReference>
<organism evidence="1 2">
    <name type="scientific">Caballeronia novacaledonica</name>
    <dbReference type="NCBI Taxonomy" id="1544861"/>
    <lineage>
        <taxon>Bacteria</taxon>
        <taxon>Pseudomonadati</taxon>
        <taxon>Pseudomonadota</taxon>
        <taxon>Betaproteobacteria</taxon>
        <taxon>Burkholderiales</taxon>
        <taxon>Burkholderiaceae</taxon>
        <taxon>Caballeronia</taxon>
    </lineage>
</organism>
<dbReference type="OrthoDB" id="238413at2"/>
<gene>
    <name evidence="1" type="ORF">NOV72_02096</name>
</gene>
<evidence type="ECO:0000313" key="1">
    <source>
        <dbReference type="EMBL" id="SPB14865.1"/>
    </source>
</evidence>
<reference evidence="2" key="1">
    <citation type="submission" date="2018-01" db="EMBL/GenBank/DDBJ databases">
        <authorList>
            <person name="Peeters C."/>
        </authorList>
    </citation>
    <scope>NUCLEOTIDE SEQUENCE [LARGE SCALE GENOMIC DNA]</scope>
</reference>